<name>A0ABR1WBI3_9PEZI</name>
<accession>A0ABR1WBI3</accession>
<keyword evidence="1" id="KW-0489">Methyltransferase</keyword>
<reference evidence="5 6" key="1">
    <citation type="submission" date="2023-01" db="EMBL/GenBank/DDBJ databases">
        <title>Analysis of 21 Apiospora genomes using comparative genomics revels a genus with tremendous synthesis potential of carbohydrate active enzymes and secondary metabolites.</title>
        <authorList>
            <person name="Sorensen T."/>
        </authorList>
    </citation>
    <scope>NUCLEOTIDE SEQUENCE [LARGE SCALE GENOMIC DNA]</scope>
    <source>
        <strain evidence="5 6">CBS 114990</strain>
    </source>
</reference>
<evidence type="ECO:0000259" key="4">
    <source>
        <dbReference type="Pfam" id="PF00891"/>
    </source>
</evidence>
<evidence type="ECO:0000256" key="1">
    <source>
        <dbReference type="ARBA" id="ARBA00022603"/>
    </source>
</evidence>
<protein>
    <recommendedName>
        <fullName evidence="4">O-methyltransferase C-terminal domain-containing protein</fullName>
    </recommendedName>
</protein>
<evidence type="ECO:0000313" key="5">
    <source>
        <dbReference type="EMBL" id="KAK8080852.1"/>
    </source>
</evidence>
<keyword evidence="3" id="KW-0949">S-adenosyl-L-methionine</keyword>
<dbReference type="PROSITE" id="PS51683">
    <property type="entry name" value="SAM_OMT_II"/>
    <property type="match status" value="1"/>
</dbReference>
<proteinExistence type="predicted"/>
<gene>
    <name evidence="5" type="ORF">PG997_008670</name>
</gene>
<feature type="domain" description="O-methyltransferase C-terminal" evidence="4">
    <location>
        <begin position="176"/>
        <end position="398"/>
    </location>
</feature>
<dbReference type="InterPro" id="IPR016461">
    <property type="entry name" value="COMT-like"/>
</dbReference>
<evidence type="ECO:0000256" key="3">
    <source>
        <dbReference type="ARBA" id="ARBA00022691"/>
    </source>
</evidence>
<dbReference type="PANTHER" id="PTHR43712">
    <property type="entry name" value="PUTATIVE (AFU_ORTHOLOGUE AFUA_4G14580)-RELATED"/>
    <property type="match status" value="1"/>
</dbReference>
<organism evidence="5 6">
    <name type="scientific">Apiospora hydei</name>
    <dbReference type="NCBI Taxonomy" id="1337664"/>
    <lineage>
        <taxon>Eukaryota</taxon>
        <taxon>Fungi</taxon>
        <taxon>Dikarya</taxon>
        <taxon>Ascomycota</taxon>
        <taxon>Pezizomycotina</taxon>
        <taxon>Sordariomycetes</taxon>
        <taxon>Xylariomycetidae</taxon>
        <taxon>Amphisphaeriales</taxon>
        <taxon>Apiosporaceae</taxon>
        <taxon>Apiospora</taxon>
    </lineage>
</organism>
<keyword evidence="6" id="KW-1185">Reference proteome</keyword>
<dbReference type="GeneID" id="92046045"/>
<evidence type="ECO:0000256" key="2">
    <source>
        <dbReference type="ARBA" id="ARBA00022679"/>
    </source>
</evidence>
<dbReference type="SUPFAM" id="SSF53335">
    <property type="entry name" value="S-adenosyl-L-methionine-dependent methyltransferases"/>
    <property type="match status" value="1"/>
</dbReference>
<dbReference type="Pfam" id="PF00891">
    <property type="entry name" value="Methyltransf_2"/>
    <property type="match status" value="1"/>
</dbReference>
<dbReference type="RefSeq" id="XP_066668327.1">
    <property type="nucleotide sequence ID" value="XM_066812985.1"/>
</dbReference>
<keyword evidence="2" id="KW-0808">Transferase</keyword>
<dbReference type="Proteomes" id="UP001433268">
    <property type="component" value="Unassembled WGS sequence"/>
</dbReference>
<comment type="caution">
    <text evidence="5">The sequence shown here is derived from an EMBL/GenBank/DDBJ whole genome shotgun (WGS) entry which is preliminary data.</text>
</comment>
<sequence length="423" mass="47476">MYLPFVSISNGPLQHREANPRDPLALQGRVASDGRNQHVPGGKCCLAPSFALGTPSPPETIEYQGLCDGLKTTLEDLLRLVEGPKRFWREFCCLPYEMGAFQVALDFEFFSLVPASGTLSIQELAQRAGIHADRAGRIDADFRSMVHYSMDEMLKAAADSGDYLRTHPYEADSKHNPFVTHHGCGIFEYYAQHPDKAERFAKAMAGWRKMNSQIDTRLLDEFDWAALEGTVVDVGGGNGHISRSLAGATKREKTFDFLTVPSEVALPHLDFVVQDSNRDMLNQGVAKVTDDIRDRVSFAEHSFFEPQPQQKAAAFIIRQCIHNWADRDAVTILKSLVPGLESSSPDTPLLINDIILPELGAWPKVQERLARQVDMIMFVNCGAKQRTRAEFEALLKEADARYEIRNVFDRYPLGMLEVYLVRE</sequence>
<dbReference type="Gene3D" id="3.40.50.150">
    <property type="entry name" value="Vaccinia Virus protein VP39"/>
    <property type="match status" value="1"/>
</dbReference>
<dbReference type="InterPro" id="IPR001077">
    <property type="entry name" value="COMT_C"/>
</dbReference>
<evidence type="ECO:0000313" key="6">
    <source>
        <dbReference type="Proteomes" id="UP001433268"/>
    </source>
</evidence>
<dbReference type="EMBL" id="JAQQWN010000006">
    <property type="protein sequence ID" value="KAK8080852.1"/>
    <property type="molecule type" value="Genomic_DNA"/>
</dbReference>
<dbReference type="InterPro" id="IPR029063">
    <property type="entry name" value="SAM-dependent_MTases_sf"/>
</dbReference>
<dbReference type="PANTHER" id="PTHR43712:SF12">
    <property type="entry name" value="STERIGMATOCYSTIN 8-O-METHYLTRANSFERASE"/>
    <property type="match status" value="1"/>
</dbReference>